<organism evidence="1 3">
    <name type="scientific">Adineta steineri</name>
    <dbReference type="NCBI Taxonomy" id="433720"/>
    <lineage>
        <taxon>Eukaryota</taxon>
        <taxon>Metazoa</taxon>
        <taxon>Spiralia</taxon>
        <taxon>Gnathifera</taxon>
        <taxon>Rotifera</taxon>
        <taxon>Eurotatoria</taxon>
        <taxon>Bdelloidea</taxon>
        <taxon>Adinetida</taxon>
        <taxon>Adinetidae</taxon>
        <taxon>Adineta</taxon>
    </lineage>
</organism>
<name>A0A814DJ68_9BILA</name>
<gene>
    <name evidence="1" type="ORF">JYZ213_LOCUS13484</name>
    <name evidence="2" type="ORF">OXD698_LOCUS20281</name>
</gene>
<evidence type="ECO:0000313" key="3">
    <source>
        <dbReference type="Proteomes" id="UP000663845"/>
    </source>
</evidence>
<dbReference type="Proteomes" id="UP000663844">
    <property type="component" value="Unassembled WGS sequence"/>
</dbReference>
<dbReference type="AlphaFoldDB" id="A0A814DJ68"/>
<dbReference type="Proteomes" id="UP000663845">
    <property type="component" value="Unassembled WGS sequence"/>
</dbReference>
<proteinExistence type="predicted"/>
<evidence type="ECO:0000313" key="1">
    <source>
        <dbReference type="EMBL" id="CAF0954420.1"/>
    </source>
</evidence>
<reference evidence="1" key="1">
    <citation type="submission" date="2021-02" db="EMBL/GenBank/DDBJ databases">
        <authorList>
            <person name="Nowell W R."/>
        </authorList>
    </citation>
    <scope>NUCLEOTIDE SEQUENCE</scope>
</reference>
<comment type="caution">
    <text evidence="1">The sequence shown here is derived from an EMBL/GenBank/DDBJ whole genome shotgun (WGS) entry which is preliminary data.</text>
</comment>
<accession>A0A814DJ68</accession>
<evidence type="ECO:0000313" key="2">
    <source>
        <dbReference type="EMBL" id="CAF3834613.1"/>
    </source>
</evidence>
<dbReference type="EMBL" id="CAJOAZ010001600">
    <property type="protein sequence ID" value="CAF3834613.1"/>
    <property type="molecule type" value="Genomic_DNA"/>
</dbReference>
<sequence length="220" mass="25714">MDIDERLSHRCITQQCKQEMISILIDTIETTLQISQELFNEKFERVRQTLCQVPTNQQLNKPLADLIEHHLLLIADKVQNSFEDDDDNHIELIDDPNNIYDNNASDMFDLDDEFCESDPYGYSDEKFALENENNSNIIIQSAHNDVIYINHIQHGQVADNFTQLNHDSFNNDNIPSFFTYESLPETDYVRIDCELIIEDLVDHIEATVENTNQHLCRYCL</sequence>
<protein>
    <submittedName>
        <fullName evidence="1">Uncharacterized protein</fullName>
    </submittedName>
</protein>
<dbReference type="EMBL" id="CAJNOG010000108">
    <property type="protein sequence ID" value="CAF0954420.1"/>
    <property type="molecule type" value="Genomic_DNA"/>
</dbReference>